<dbReference type="eggNOG" id="KOG0048">
    <property type="taxonomic scope" value="Eukaryota"/>
</dbReference>
<dbReference type="InterPro" id="IPR009057">
    <property type="entry name" value="Homeodomain-like_sf"/>
</dbReference>
<evidence type="ECO:0000256" key="5">
    <source>
        <dbReference type="ARBA" id="ARBA00023163"/>
    </source>
</evidence>
<keyword evidence="6" id="KW-0539">Nucleus</keyword>
<keyword evidence="3" id="KW-0805">Transcription regulation</keyword>
<dbReference type="FunFam" id="1.10.10.60:FF:000349">
    <property type="entry name" value="Transcription factor MYB39"/>
    <property type="match status" value="1"/>
</dbReference>
<reference evidence="9 10" key="1">
    <citation type="submission" date="2012-08" db="EMBL/GenBank/DDBJ databases">
        <title>Oryza genome evolution.</title>
        <authorList>
            <person name="Wing R.A."/>
        </authorList>
    </citation>
    <scope>NUCLEOTIDE SEQUENCE</scope>
</reference>
<feature type="domain" description="HTH myb-type" evidence="8">
    <location>
        <begin position="63"/>
        <end position="117"/>
    </location>
</feature>
<evidence type="ECO:0000256" key="1">
    <source>
        <dbReference type="ARBA" id="ARBA00004123"/>
    </source>
</evidence>
<feature type="domain" description="Myb-like" evidence="7">
    <location>
        <begin position="10"/>
        <end position="62"/>
    </location>
</feature>
<dbReference type="FunFam" id="1.10.10.60:FF:000001">
    <property type="entry name" value="MYB-related transcription factor"/>
    <property type="match status" value="1"/>
</dbReference>
<evidence type="ECO:0000259" key="7">
    <source>
        <dbReference type="PROSITE" id="PS50090"/>
    </source>
</evidence>
<keyword evidence="10" id="KW-1185">Reference proteome</keyword>
<dbReference type="STRING" id="77586.A0A0D9WKZ1"/>
<evidence type="ECO:0000313" key="10">
    <source>
        <dbReference type="Proteomes" id="UP000032180"/>
    </source>
</evidence>
<protein>
    <submittedName>
        <fullName evidence="9">Uncharacterized protein</fullName>
    </submittedName>
</protein>
<dbReference type="Gene3D" id="1.10.10.60">
    <property type="entry name" value="Homeodomain-like"/>
    <property type="match status" value="2"/>
</dbReference>
<evidence type="ECO:0000256" key="6">
    <source>
        <dbReference type="ARBA" id="ARBA00023242"/>
    </source>
</evidence>
<reference evidence="10" key="2">
    <citation type="submission" date="2013-12" db="EMBL/GenBank/DDBJ databases">
        <authorList>
            <person name="Yu Y."/>
            <person name="Lee S."/>
            <person name="de Baynast K."/>
            <person name="Wissotski M."/>
            <person name="Liu L."/>
            <person name="Talag J."/>
            <person name="Goicoechea J."/>
            <person name="Angelova A."/>
            <person name="Jetty R."/>
            <person name="Kudrna D."/>
            <person name="Golser W."/>
            <person name="Rivera L."/>
            <person name="Zhang J."/>
            <person name="Wing R."/>
        </authorList>
    </citation>
    <scope>NUCLEOTIDE SEQUENCE</scope>
</reference>
<dbReference type="PANTHER" id="PTHR47994">
    <property type="entry name" value="F14D16.11-RELATED"/>
    <property type="match status" value="1"/>
</dbReference>
<evidence type="ECO:0000256" key="2">
    <source>
        <dbReference type="ARBA" id="ARBA00022737"/>
    </source>
</evidence>
<dbReference type="AlphaFoldDB" id="A0A0D9WKZ1"/>
<accession>A0A0D9WKZ1</accession>
<name>A0A0D9WKZ1_9ORYZ</name>
<feature type="domain" description="Myb-like" evidence="7">
    <location>
        <begin position="63"/>
        <end position="113"/>
    </location>
</feature>
<dbReference type="SMART" id="SM00717">
    <property type="entry name" value="SANT"/>
    <property type="match status" value="2"/>
</dbReference>
<dbReference type="PROSITE" id="PS50090">
    <property type="entry name" value="MYB_LIKE"/>
    <property type="match status" value="2"/>
</dbReference>
<reference evidence="9" key="3">
    <citation type="submission" date="2015-04" db="UniProtKB">
        <authorList>
            <consortium name="EnsemblPlants"/>
        </authorList>
    </citation>
    <scope>IDENTIFICATION</scope>
</reference>
<dbReference type="CDD" id="cd00167">
    <property type="entry name" value="SANT"/>
    <property type="match status" value="2"/>
</dbReference>
<dbReference type="Pfam" id="PF00249">
    <property type="entry name" value="Myb_DNA-binding"/>
    <property type="match status" value="2"/>
</dbReference>
<evidence type="ECO:0000256" key="3">
    <source>
        <dbReference type="ARBA" id="ARBA00023015"/>
    </source>
</evidence>
<dbReference type="EnsemblPlants" id="LPERR06G00600.1">
    <property type="protein sequence ID" value="LPERR06G00600.1"/>
    <property type="gene ID" value="LPERR06G00600"/>
</dbReference>
<evidence type="ECO:0000313" key="9">
    <source>
        <dbReference type="EnsemblPlants" id="LPERR06G00600.1"/>
    </source>
</evidence>
<dbReference type="PANTHER" id="PTHR47994:SF5">
    <property type="entry name" value="F14D16.11-RELATED"/>
    <property type="match status" value="1"/>
</dbReference>
<dbReference type="PROSITE" id="PS51294">
    <property type="entry name" value="HTH_MYB"/>
    <property type="match status" value="2"/>
</dbReference>
<dbReference type="HOGENOM" id="CLU_028567_2_1_1"/>
<dbReference type="GO" id="GO:0005634">
    <property type="term" value="C:nucleus"/>
    <property type="evidence" value="ECO:0007669"/>
    <property type="project" value="UniProtKB-SubCell"/>
</dbReference>
<dbReference type="SUPFAM" id="SSF46689">
    <property type="entry name" value="Homeodomain-like"/>
    <property type="match status" value="1"/>
</dbReference>
<sequence length="373" mass="40394">MGRSPCCEQDADVKKGPWTPEEDKLLVDYIHKHGHGSWRRLPKLAGLNRCGKSCRLRWTNYLRPDIKRGDFTKAEEEIIINLHATLGNKWSSIAGKLKGRTDNEIKNYWNTHLRKKLMNQGIDPVTHRPRTDLLAGIPNLLAAAGAGGQLPLIDINAIKLHADAAKFQILQGLIRVLTTAAGAGAGAGGGIDHLMTTMLASGLLGQQQQQQQQLQLQQQLLQQLDGVDLSRFGQQFDGSCNLPPLYDSSSSPAMSSLSPDSLLERYAGAGFQASDVMGSPEIVPPISMTTTTPVAAAPMPAMVAADQDGGGSGGVSPCEQTAAASSSTFEELQNLNLDELDINYERCWTEMLLEQLSNNASDMYPTKNNTTDM</sequence>
<proteinExistence type="predicted"/>
<keyword evidence="2" id="KW-0677">Repeat</keyword>
<dbReference type="GO" id="GO:0003677">
    <property type="term" value="F:DNA binding"/>
    <property type="evidence" value="ECO:0007669"/>
    <property type="project" value="UniProtKB-KW"/>
</dbReference>
<dbReference type="Gramene" id="LPERR06G00600.1">
    <property type="protein sequence ID" value="LPERR06G00600.1"/>
    <property type="gene ID" value="LPERR06G00600"/>
</dbReference>
<evidence type="ECO:0000256" key="4">
    <source>
        <dbReference type="ARBA" id="ARBA00023125"/>
    </source>
</evidence>
<keyword evidence="5" id="KW-0804">Transcription</keyword>
<feature type="domain" description="HTH myb-type" evidence="8">
    <location>
        <begin position="10"/>
        <end position="62"/>
    </location>
</feature>
<dbReference type="InterPro" id="IPR001005">
    <property type="entry name" value="SANT/Myb"/>
</dbReference>
<evidence type="ECO:0000259" key="8">
    <source>
        <dbReference type="PROSITE" id="PS51294"/>
    </source>
</evidence>
<keyword evidence="4" id="KW-0238">DNA-binding</keyword>
<organism evidence="9 10">
    <name type="scientific">Leersia perrieri</name>
    <dbReference type="NCBI Taxonomy" id="77586"/>
    <lineage>
        <taxon>Eukaryota</taxon>
        <taxon>Viridiplantae</taxon>
        <taxon>Streptophyta</taxon>
        <taxon>Embryophyta</taxon>
        <taxon>Tracheophyta</taxon>
        <taxon>Spermatophyta</taxon>
        <taxon>Magnoliopsida</taxon>
        <taxon>Liliopsida</taxon>
        <taxon>Poales</taxon>
        <taxon>Poaceae</taxon>
        <taxon>BOP clade</taxon>
        <taxon>Oryzoideae</taxon>
        <taxon>Oryzeae</taxon>
        <taxon>Oryzinae</taxon>
        <taxon>Leersia</taxon>
    </lineage>
</organism>
<comment type="subcellular location">
    <subcellularLocation>
        <location evidence="1">Nucleus</location>
    </subcellularLocation>
</comment>
<dbReference type="InterPro" id="IPR015495">
    <property type="entry name" value="Myb_TF_plants"/>
</dbReference>
<dbReference type="Proteomes" id="UP000032180">
    <property type="component" value="Chromosome 6"/>
</dbReference>
<dbReference type="InterPro" id="IPR017930">
    <property type="entry name" value="Myb_dom"/>
</dbReference>